<dbReference type="GO" id="GO:0005634">
    <property type="term" value="C:nucleus"/>
    <property type="evidence" value="ECO:0007669"/>
    <property type="project" value="TreeGrafter"/>
</dbReference>
<dbReference type="EMBL" id="NNAY01001179">
    <property type="protein sequence ID" value="OXU24842.1"/>
    <property type="molecule type" value="Genomic_DNA"/>
</dbReference>
<evidence type="ECO:0000256" key="10">
    <source>
        <dbReference type="SAM" id="MobiDB-lite"/>
    </source>
</evidence>
<accession>A0A232F2N0</accession>
<reference evidence="12 13" key="1">
    <citation type="journal article" date="2017" name="Curr. Biol.">
        <title>The Evolution of Venom by Co-option of Single-Copy Genes.</title>
        <authorList>
            <person name="Martinson E.O."/>
            <person name="Mrinalini"/>
            <person name="Kelkar Y.D."/>
            <person name="Chang C.H."/>
            <person name="Werren J.H."/>
        </authorList>
    </citation>
    <scope>NUCLEOTIDE SEQUENCE [LARGE SCALE GENOMIC DNA]</scope>
    <source>
        <strain evidence="12 13">Alberta</strain>
        <tissue evidence="12">Whole body</tissue>
    </source>
</reference>
<dbReference type="OrthoDB" id="21204at2759"/>
<evidence type="ECO:0000313" key="13">
    <source>
        <dbReference type="Proteomes" id="UP000215335"/>
    </source>
</evidence>
<dbReference type="PANTHER" id="PTHR45931:SF16">
    <property type="entry name" value="RING_U-BOX SUPERFAMILY PROTEIN"/>
    <property type="match status" value="1"/>
</dbReference>
<keyword evidence="4" id="KW-0479">Metal-binding</keyword>
<keyword evidence="13" id="KW-1185">Reference proteome</keyword>
<dbReference type="GO" id="GO:0016567">
    <property type="term" value="P:protein ubiquitination"/>
    <property type="evidence" value="ECO:0007669"/>
    <property type="project" value="UniProtKB-ARBA"/>
</dbReference>
<dbReference type="InterPro" id="IPR051834">
    <property type="entry name" value="RING_finger_E3_ligase"/>
</dbReference>
<evidence type="ECO:0000256" key="4">
    <source>
        <dbReference type="ARBA" id="ARBA00022723"/>
    </source>
</evidence>
<feature type="domain" description="RING-type" evidence="11">
    <location>
        <begin position="71"/>
        <end position="112"/>
    </location>
</feature>
<evidence type="ECO:0000256" key="3">
    <source>
        <dbReference type="ARBA" id="ARBA00022679"/>
    </source>
</evidence>
<dbReference type="PANTHER" id="PTHR45931">
    <property type="entry name" value="SI:CH211-59O9.10"/>
    <property type="match status" value="1"/>
</dbReference>
<proteinExistence type="inferred from homology"/>
<evidence type="ECO:0000313" key="12">
    <source>
        <dbReference type="EMBL" id="OXU24842.1"/>
    </source>
</evidence>
<dbReference type="InterPro" id="IPR001841">
    <property type="entry name" value="Znf_RING"/>
</dbReference>
<keyword evidence="3" id="KW-0808">Transferase</keyword>
<dbReference type="Pfam" id="PF13639">
    <property type="entry name" value="zf-RING_2"/>
    <property type="match status" value="1"/>
</dbReference>
<sequence length="148" mass="17356">MADYFDEMGWTPLGNSETPNHAMLMARFLRDTGMWELLGEHEKLPPPASKDVVKNLPEIEYKDKLDKREQCPVCIRDFETGNTAKALPCEHNFHKECIEPWLEKTNSCPLCRYELPTDDEDYENYKKEKKRAAEREKDLEALHDSMFS</sequence>
<dbReference type="CDD" id="cd16669">
    <property type="entry name" value="RING-H2_RNF181"/>
    <property type="match status" value="1"/>
</dbReference>
<gene>
    <name evidence="12" type="ORF">TSAR_015111</name>
</gene>
<keyword evidence="6" id="KW-0833">Ubl conjugation pathway</keyword>
<keyword evidence="5 9" id="KW-0863">Zinc-finger</keyword>
<dbReference type="GO" id="GO:0008270">
    <property type="term" value="F:zinc ion binding"/>
    <property type="evidence" value="ECO:0007669"/>
    <property type="project" value="UniProtKB-KW"/>
</dbReference>
<dbReference type="PROSITE" id="PS50089">
    <property type="entry name" value="ZF_RING_2"/>
    <property type="match status" value="1"/>
</dbReference>
<evidence type="ECO:0000256" key="9">
    <source>
        <dbReference type="PROSITE-ProRule" id="PRU00175"/>
    </source>
</evidence>
<dbReference type="Proteomes" id="UP000215335">
    <property type="component" value="Unassembled WGS sequence"/>
</dbReference>
<evidence type="ECO:0000256" key="1">
    <source>
        <dbReference type="ARBA" id="ARBA00000900"/>
    </source>
</evidence>
<evidence type="ECO:0000259" key="11">
    <source>
        <dbReference type="PROSITE" id="PS50089"/>
    </source>
</evidence>
<evidence type="ECO:0000256" key="6">
    <source>
        <dbReference type="ARBA" id="ARBA00022786"/>
    </source>
</evidence>
<evidence type="ECO:0000256" key="2">
    <source>
        <dbReference type="ARBA" id="ARBA00012483"/>
    </source>
</evidence>
<dbReference type="SMART" id="SM00184">
    <property type="entry name" value="RING"/>
    <property type="match status" value="1"/>
</dbReference>
<dbReference type="InterPro" id="IPR013083">
    <property type="entry name" value="Znf_RING/FYVE/PHD"/>
</dbReference>
<feature type="region of interest" description="Disordered" evidence="10">
    <location>
        <begin position="126"/>
        <end position="148"/>
    </location>
</feature>
<dbReference type="SUPFAM" id="SSF57850">
    <property type="entry name" value="RING/U-box"/>
    <property type="match status" value="1"/>
</dbReference>
<dbReference type="FunFam" id="3.30.40.10:FF:000127">
    <property type="entry name" value="E3 ubiquitin-protein ligase RNF181"/>
    <property type="match status" value="1"/>
</dbReference>
<keyword evidence="7" id="KW-0862">Zinc</keyword>
<comment type="similarity">
    <text evidence="8">Belongs to the RNF181 family.</text>
</comment>
<organism evidence="12 13">
    <name type="scientific">Trichomalopsis sarcophagae</name>
    <dbReference type="NCBI Taxonomy" id="543379"/>
    <lineage>
        <taxon>Eukaryota</taxon>
        <taxon>Metazoa</taxon>
        <taxon>Ecdysozoa</taxon>
        <taxon>Arthropoda</taxon>
        <taxon>Hexapoda</taxon>
        <taxon>Insecta</taxon>
        <taxon>Pterygota</taxon>
        <taxon>Neoptera</taxon>
        <taxon>Endopterygota</taxon>
        <taxon>Hymenoptera</taxon>
        <taxon>Apocrita</taxon>
        <taxon>Proctotrupomorpha</taxon>
        <taxon>Chalcidoidea</taxon>
        <taxon>Pteromalidae</taxon>
        <taxon>Pteromalinae</taxon>
        <taxon>Trichomalopsis</taxon>
    </lineage>
</organism>
<dbReference type="GO" id="GO:0061630">
    <property type="term" value="F:ubiquitin protein ligase activity"/>
    <property type="evidence" value="ECO:0007669"/>
    <property type="project" value="UniProtKB-EC"/>
</dbReference>
<dbReference type="EC" id="2.3.2.27" evidence="2"/>
<protein>
    <recommendedName>
        <fullName evidence="2">RING-type E3 ubiquitin transferase</fullName>
        <ecNumber evidence="2">2.3.2.27</ecNumber>
    </recommendedName>
</protein>
<dbReference type="Gene3D" id="3.30.40.10">
    <property type="entry name" value="Zinc/RING finger domain, C3HC4 (zinc finger)"/>
    <property type="match status" value="1"/>
</dbReference>
<comment type="caution">
    <text evidence="12">The sequence shown here is derived from an EMBL/GenBank/DDBJ whole genome shotgun (WGS) entry which is preliminary data.</text>
</comment>
<name>A0A232F2N0_9HYME</name>
<evidence type="ECO:0000256" key="7">
    <source>
        <dbReference type="ARBA" id="ARBA00022833"/>
    </source>
</evidence>
<evidence type="ECO:0000256" key="8">
    <source>
        <dbReference type="ARBA" id="ARBA00038197"/>
    </source>
</evidence>
<evidence type="ECO:0000256" key="5">
    <source>
        <dbReference type="ARBA" id="ARBA00022771"/>
    </source>
</evidence>
<dbReference type="GO" id="GO:0006511">
    <property type="term" value="P:ubiquitin-dependent protein catabolic process"/>
    <property type="evidence" value="ECO:0007669"/>
    <property type="project" value="TreeGrafter"/>
</dbReference>
<dbReference type="STRING" id="543379.A0A232F2N0"/>
<dbReference type="AlphaFoldDB" id="A0A232F2N0"/>
<comment type="catalytic activity">
    <reaction evidence="1">
        <text>S-ubiquitinyl-[E2 ubiquitin-conjugating enzyme]-L-cysteine + [acceptor protein]-L-lysine = [E2 ubiquitin-conjugating enzyme]-L-cysteine + N(6)-ubiquitinyl-[acceptor protein]-L-lysine.</text>
        <dbReference type="EC" id="2.3.2.27"/>
    </reaction>
</comment>